<organism evidence="1 2">
    <name type="scientific">Azospirillum argentinense</name>
    <dbReference type="NCBI Taxonomy" id="2970906"/>
    <lineage>
        <taxon>Bacteria</taxon>
        <taxon>Pseudomonadati</taxon>
        <taxon>Pseudomonadota</taxon>
        <taxon>Alphaproteobacteria</taxon>
        <taxon>Rhodospirillales</taxon>
        <taxon>Azospirillaceae</taxon>
        <taxon>Azospirillum</taxon>
    </lineage>
</organism>
<keyword evidence="1" id="KW-0614">Plasmid</keyword>
<sequence>MDTFFIDGRGQGLTWSTVADLQPEEWAIVWGWTDAVSHLTWEDLAGAAGHQGVTARIDFDGNGDTDLFLTFGGLAPGGLAATPGQIGTDGYLAFRIA</sequence>
<proteinExistence type="predicted"/>
<gene>
    <name evidence="1" type="ORF">D3093_25525</name>
</gene>
<dbReference type="Proteomes" id="UP000298595">
    <property type="component" value="Plasmid p2"/>
</dbReference>
<dbReference type="KEGG" id="aare:D3093_25525"/>
<evidence type="ECO:0000313" key="1">
    <source>
        <dbReference type="EMBL" id="QCN98582.1"/>
    </source>
</evidence>
<dbReference type="EMBL" id="CP032323">
    <property type="protein sequence ID" value="QCN98582.1"/>
    <property type="molecule type" value="Genomic_DNA"/>
</dbReference>
<reference evidence="1 2" key="1">
    <citation type="submission" date="2018-09" db="EMBL/GenBank/DDBJ databases">
        <title>Whole genome based analysis of evolution and adaptive divergence in Indian and Brazilian strains of Azospirillum brasilense.</title>
        <authorList>
            <person name="Singh C."/>
            <person name="Tripathi A.K."/>
        </authorList>
    </citation>
    <scope>NUCLEOTIDE SEQUENCE [LARGE SCALE GENOMIC DNA]</scope>
    <source>
        <strain evidence="1 2">MTCC4035</strain>
        <plasmid evidence="1 2">p2</plasmid>
    </source>
</reference>
<accession>A0A4D8PJU7</accession>
<geneLocation type="plasmid" evidence="1 2">
    <name>p2</name>
</geneLocation>
<name>A0A4D8PJU7_9PROT</name>
<protein>
    <submittedName>
        <fullName evidence="1">Uncharacterized protein</fullName>
    </submittedName>
</protein>
<evidence type="ECO:0000313" key="2">
    <source>
        <dbReference type="Proteomes" id="UP000298595"/>
    </source>
</evidence>
<dbReference type="AlphaFoldDB" id="A0A4D8PJU7"/>